<evidence type="ECO:0000313" key="10">
    <source>
        <dbReference type="Proteomes" id="UP000269374"/>
    </source>
</evidence>
<proteinExistence type="inferred from homology"/>
<dbReference type="PANTHER" id="PTHR34386">
    <property type="entry name" value="GLUTAREDOXIN"/>
    <property type="match status" value="1"/>
</dbReference>
<dbReference type="PANTHER" id="PTHR34386:SF1">
    <property type="entry name" value="GLUTAREDOXIN-LIKE PROTEIN NRDH"/>
    <property type="match status" value="1"/>
</dbReference>
<dbReference type="GO" id="GO:0045454">
    <property type="term" value="P:cell redox homeostasis"/>
    <property type="evidence" value="ECO:0007669"/>
    <property type="project" value="InterPro"/>
</dbReference>
<dbReference type="SUPFAM" id="SSF52833">
    <property type="entry name" value="Thioredoxin-like"/>
    <property type="match status" value="1"/>
</dbReference>
<dbReference type="InterPro" id="IPR051548">
    <property type="entry name" value="Grx-like_ET"/>
</dbReference>
<keyword evidence="5" id="KW-0249">Electron transport</keyword>
<keyword evidence="6" id="KW-1015">Disulfide bond</keyword>
<dbReference type="InterPro" id="IPR011909">
    <property type="entry name" value="GlrX_NrdH"/>
</dbReference>
<dbReference type="Gene3D" id="3.40.30.10">
    <property type="entry name" value="Glutaredoxin"/>
    <property type="match status" value="1"/>
</dbReference>
<dbReference type="GO" id="GO:0009055">
    <property type="term" value="F:electron transfer activity"/>
    <property type="evidence" value="ECO:0007669"/>
    <property type="project" value="TreeGrafter"/>
</dbReference>
<dbReference type="PROSITE" id="PS51354">
    <property type="entry name" value="GLUTAREDOXIN_2"/>
    <property type="match status" value="1"/>
</dbReference>
<evidence type="ECO:0000313" key="9">
    <source>
        <dbReference type="EMBL" id="AYF99799.1"/>
    </source>
</evidence>
<evidence type="ECO:0000256" key="3">
    <source>
        <dbReference type="ARBA" id="ARBA00017945"/>
    </source>
</evidence>
<evidence type="ECO:0000256" key="6">
    <source>
        <dbReference type="ARBA" id="ARBA00023157"/>
    </source>
</evidence>
<dbReference type="InterPro" id="IPR002109">
    <property type="entry name" value="Glutaredoxin"/>
</dbReference>
<keyword evidence="7" id="KW-0676">Redox-active center</keyword>
<comment type="function">
    <text evidence="1">Electron transport system for the ribonucleotide reductase system NrdEF.</text>
</comment>
<protein>
    <recommendedName>
        <fullName evidence="3">Glutaredoxin-like protein NrdH</fullName>
    </recommendedName>
</protein>
<dbReference type="RefSeq" id="WP_120771188.1">
    <property type="nucleotide sequence ID" value="NZ_CP032627.1"/>
</dbReference>
<evidence type="ECO:0000256" key="4">
    <source>
        <dbReference type="ARBA" id="ARBA00022448"/>
    </source>
</evidence>
<evidence type="ECO:0000256" key="2">
    <source>
        <dbReference type="ARBA" id="ARBA00007787"/>
    </source>
</evidence>
<gene>
    <name evidence="9" type="primary">nrdH</name>
    <name evidence="9" type="ORF">D7I46_01090</name>
</gene>
<organism evidence="9 10">
    <name type="scientific">Lactococcus allomyrinae</name>
    <dbReference type="NCBI Taxonomy" id="2419773"/>
    <lineage>
        <taxon>Bacteria</taxon>
        <taxon>Bacillati</taxon>
        <taxon>Bacillota</taxon>
        <taxon>Bacilli</taxon>
        <taxon>Lactobacillales</taxon>
        <taxon>Streptococcaceae</taxon>
        <taxon>Lactococcus</taxon>
    </lineage>
</organism>
<dbReference type="AlphaFoldDB" id="A0A387BFV8"/>
<dbReference type="KEGG" id="lact:D7I46_01090"/>
<evidence type="ECO:0000259" key="8">
    <source>
        <dbReference type="Pfam" id="PF00462"/>
    </source>
</evidence>
<dbReference type="CDD" id="cd02976">
    <property type="entry name" value="NrdH"/>
    <property type="match status" value="1"/>
</dbReference>
<dbReference type="Pfam" id="PF00462">
    <property type="entry name" value="Glutaredoxin"/>
    <property type="match status" value="1"/>
</dbReference>
<feature type="domain" description="Glutaredoxin" evidence="8">
    <location>
        <begin position="2"/>
        <end position="54"/>
    </location>
</feature>
<evidence type="ECO:0000256" key="7">
    <source>
        <dbReference type="ARBA" id="ARBA00023284"/>
    </source>
</evidence>
<dbReference type="NCBIfam" id="TIGR02194">
    <property type="entry name" value="GlrX_NrdH"/>
    <property type="match status" value="1"/>
</dbReference>
<comment type="similarity">
    <text evidence="2">Belongs to the glutaredoxin family.</text>
</comment>
<dbReference type="Proteomes" id="UP000269374">
    <property type="component" value="Chromosome"/>
</dbReference>
<dbReference type="OrthoDB" id="9795531at2"/>
<evidence type="ECO:0000256" key="5">
    <source>
        <dbReference type="ARBA" id="ARBA00022982"/>
    </source>
</evidence>
<accession>A0A387BFV8</accession>
<keyword evidence="10" id="KW-1185">Reference proteome</keyword>
<name>A0A387BFV8_9LACT</name>
<reference evidence="9 10" key="1">
    <citation type="submission" date="2018-09" db="EMBL/GenBank/DDBJ databases">
        <title>Genome sequencing of strain 1JSPR-7.</title>
        <authorList>
            <person name="Heo J."/>
            <person name="Kim S.-J."/>
            <person name="Kwon S.-W."/>
        </authorList>
    </citation>
    <scope>NUCLEOTIDE SEQUENCE [LARGE SCALE GENOMIC DNA]</scope>
    <source>
        <strain evidence="9 10">1JSPR-7</strain>
    </source>
</reference>
<keyword evidence="4" id="KW-0813">Transport</keyword>
<sequence length="75" mass="8644">MVTVYSKNNCMQCRMVKKFLTEHDVTFKEINVDENPEFIAHLKDDLNFMATPVVETENIAFYGFAPDKLKALANN</sequence>
<evidence type="ECO:0000256" key="1">
    <source>
        <dbReference type="ARBA" id="ARBA00002292"/>
    </source>
</evidence>
<dbReference type="EMBL" id="CP032627">
    <property type="protein sequence ID" value="AYF99799.1"/>
    <property type="molecule type" value="Genomic_DNA"/>
</dbReference>
<dbReference type="InterPro" id="IPR036249">
    <property type="entry name" value="Thioredoxin-like_sf"/>
</dbReference>